<evidence type="ECO:0000313" key="3">
    <source>
        <dbReference type="EMBL" id="CAJ1966485.1"/>
    </source>
</evidence>
<sequence length="447" mass="51419">MSDSSIQDDVGGNHLKSIWDDPHVEKLPTEDDGQRQWKCLWCSLTFNQWNGTKAVYHLNQVKGYSIKPCASNAIDDDSKRRYSELMKILEAKRKRISNKRVANMIQYQPSSDSSNESCEESVATPTEMVKVGSVWEDDKIMKWSDQKGQKFWRCLWCDQRFSQWNATKTIHHLNRRKGCDIKPCSAENMDEEHKIRYASLMVSLEAKRRKKTKKLQCNVEQDDSDEYTTSAAPLPPLSTSITPSSSPRPRYTSGESGQYCTPITSSSSKKIQKKKRSRKDMESEPTPPSGRVISLPTSAESTADEDEGDNTQEMPSDLDTKPVVSPPSIGPLNSIWDDNYVIRTRRPTGEKCWKCLWCNRVFSQHNATKAIYHVNQYRGNDIQPCTSKDIDEERKKQYKGLMEALKNKRKKQKLQRKGKDIFSSFVEKIIEQHEEEVANKLVNFIEQ</sequence>
<keyword evidence="1" id="KW-0175">Coiled coil</keyword>
<gene>
    <name evidence="3" type="ORF">CYCCA115_LOCUS22068</name>
</gene>
<dbReference type="Proteomes" id="UP001295423">
    <property type="component" value="Unassembled WGS sequence"/>
</dbReference>
<name>A0AAD2G9W3_9STRA</name>
<proteinExistence type="predicted"/>
<dbReference type="EMBL" id="CAKOGP040002291">
    <property type="protein sequence ID" value="CAJ1966485.1"/>
    <property type="molecule type" value="Genomic_DNA"/>
</dbReference>
<feature type="coiled-coil region" evidence="1">
    <location>
        <begin position="388"/>
        <end position="415"/>
    </location>
</feature>
<keyword evidence="4" id="KW-1185">Reference proteome</keyword>
<feature type="compositionally biased region" description="Low complexity" evidence="2">
    <location>
        <begin position="237"/>
        <end position="253"/>
    </location>
</feature>
<evidence type="ECO:0000313" key="4">
    <source>
        <dbReference type="Proteomes" id="UP001295423"/>
    </source>
</evidence>
<evidence type="ECO:0000256" key="2">
    <source>
        <dbReference type="SAM" id="MobiDB-lite"/>
    </source>
</evidence>
<protein>
    <submittedName>
        <fullName evidence="3">Uncharacterized protein</fullName>
    </submittedName>
</protein>
<reference evidence="3" key="1">
    <citation type="submission" date="2023-08" db="EMBL/GenBank/DDBJ databases">
        <authorList>
            <person name="Audoor S."/>
            <person name="Bilcke G."/>
        </authorList>
    </citation>
    <scope>NUCLEOTIDE SEQUENCE</scope>
</reference>
<organism evidence="3 4">
    <name type="scientific">Cylindrotheca closterium</name>
    <dbReference type="NCBI Taxonomy" id="2856"/>
    <lineage>
        <taxon>Eukaryota</taxon>
        <taxon>Sar</taxon>
        <taxon>Stramenopiles</taxon>
        <taxon>Ochrophyta</taxon>
        <taxon>Bacillariophyta</taxon>
        <taxon>Bacillariophyceae</taxon>
        <taxon>Bacillariophycidae</taxon>
        <taxon>Bacillariales</taxon>
        <taxon>Bacillariaceae</taxon>
        <taxon>Cylindrotheca</taxon>
    </lineage>
</organism>
<dbReference type="AlphaFoldDB" id="A0AAD2G9W3"/>
<evidence type="ECO:0000256" key="1">
    <source>
        <dbReference type="SAM" id="Coils"/>
    </source>
</evidence>
<accession>A0AAD2G9W3</accession>
<comment type="caution">
    <text evidence="3">The sequence shown here is derived from an EMBL/GenBank/DDBJ whole genome shotgun (WGS) entry which is preliminary data.</text>
</comment>
<feature type="compositionally biased region" description="Polar residues" evidence="2">
    <location>
        <begin position="254"/>
        <end position="264"/>
    </location>
</feature>
<feature type="region of interest" description="Disordered" evidence="2">
    <location>
        <begin position="211"/>
        <end position="330"/>
    </location>
</feature>